<evidence type="ECO:0000313" key="1">
    <source>
        <dbReference type="EMBL" id="MEY8001212.1"/>
    </source>
</evidence>
<organism evidence="1 2">
    <name type="scientific">Clostridium moutaii</name>
    <dbReference type="NCBI Taxonomy" id="3240932"/>
    <lineage>
        <taxon>Bacteria</taxon>
        <taxon>Bacillati</taxon>
        <taxon>Bacillota</taxon>
        <taxon>Clostridia</taxon>
        <taxon>Eubacteriales</taxon>
        <taxon>Clostridiaceae</taxon>
        <taxon>Clostridium</taxon>
    </lineage>
</organism>
<name>A0ABV4BT40_9CLOT</name>
<evidence type="ECO:0000313" key="2">
    <source>
        <dbReference type="Proteomes" id="UP001564657"/>
    </source>
</evidence>
<gene>
    <name evidence="1" type="ORF">AB8U03_13605</name>
</gene>
<dbReference type="EMBL" id="JBGEWD010000014">
    <property type="protein sequence ID" value="MEY8001212.1"/>
    <property type="molecule type" value="Genomic_DNA"/>
</dbReference>
<protein>
    <submittedName>
        <fullName evidence="1">Uncharacterized protein</fullName>
    </submittedName>
</protein>
<sequence>MIEVSKDFKKAVYAHSRYTSVKIRFEILDLTAFNDNTKTATSQAIISRLDQVTNKIRSMDNKYAILEKDYLKLDGSFILPPVPAEMPDSELGWWSEALCDSEGVFNPYQVLEFDFNQEHSNMGITIYFDMLNNECASDFDIDVFDSSGNVLSHASITGNADSRYICMSQLSSYKKIVITVKKWCKPYRRAKIVEVDFGIVKEYEDKQLISMSLLQELDTTSSTLPADELKFTVDNTSKEFNVLNPQGFYQFLHQGQEVFTEIGVELLNGNIEFIQVGKHYLKEWQSDEGSMSATFTARDLIDSLSSVEIENSIAGDITLYDLAIEVLTASGITDYVLSDNLKLIHTKGLHSKMSYRNKLQLIAIAGMCVVYTDPKGTLHLKQLISAVNVIDSVDVTSEAAISNKDQIIDNVLEPSFKVETLEKNRLKLDGSFGIPISDMSQYQVGWLSEGLSDSEGIFQNQQAITLNISKEHSSTSIEILFDTLNDEYSPEFEIKAYDIDNNLIVDESISGNNQSDYLYQNNLIASSRKIEIIIKSWCKPYSRAKVSEISFDAPVDNITLYNTYSEPQIAIKASIKSVEVDYYPDTLDTKVTYIETDNNIKDGDTLVIENSLINTEEDAKNVAQWILRESNQSATFTIDWRQNPRLNLADKVAIENSFGNDHMAVITKQEYDYQGYLGGKTEAKGEI</sequence>
<dbReference type="Proteomes" id="UP001564657">
    <property type="component" value="Unassembled WGS sequence"/>
</dbReference>
<dbReference type="RefSeq" id="WP_369705105.1">
    <property type="nucleotide sequence ID" value="NZ_JBGEWD010000014.1"/>
</dbReference>
<keyword evidence="2" id="KW-1185">Reference proteome</keyword>
<reference evidence="1 2" key="1">
    <citation type="submission" date="2024-08" db="EMBL/GenBank/DDBJ databases">
        <title>Clostridium lapicellarii sp. nov., and Clostridium renhuaiense sp. nov., two species isolated from the mud in a fermentation cellar used for producing sauce-flavour Chinese liquors.</title>
        <authorList>
            <person name="Yang F."/>
            <person name="Wang H."/>
            <person name="Chen L.Q."/>
            <person name="Zhou N."/>
            <person name="Lu J.J."/>
            <person name="Pu X.X."/>
            <person name="Wan B."/>
            <person name="Wang L."/>
            <person name="Liu S.J."/>
        </authorList>
    </citation>
    <scope>NUCLEOTIDE SEQUENCE [LARGE SCALE GENOMIC DNA]</scope>
    <source>
        <strain evidence="1 2">MT-5</strain>
    </source>
</reference>
<proteinExistence type="predicted"/>
<accession>A0ABV4BT40</accession>
<comment type="caution">
    <text evidence="1">The sequence shown here is derived from an EMBL/GenBank/DDBJ whole genome shotgun (WGS) entry which is preliminary data.</text>
</comment>